<dbReference type="EMBL" id="RCMG01000506">
    <property type="protein sequence ID" value="KAG2852985.1"/>
    <property type="molecule type" value="Genomic_DNA"/>
</dbReference>
<evidence type="ECO:0000313" key="4">
    <source>
        <dbReference type="Proteomes" id="UP000760860"/>
    </source>
</evidence>
<comment type="caution">
    <text evidence="3">The sequence shown here is derived from an EMBL/GenBank/DDBJ whole genome shotgun (WGS) entry which is preliminary data.</text>
</comment>
<dbReference type="EMBL" id="RCMK01000474">
    <property type="protein sequence ID" value="KAG2926664.1"/>
    <property type="molecule type" value="Genomic_DNA"/>
</dbReference>
<dbReference type="Proteomes" id="UP000735874">
    <property type="component" value="Unassembled WGS sequence"/>
</dbReference>
<protein>
    <submittedName>
        <fullName evidence="3">Uncharacterized protein</fullName>
    </submittedName>
</protein>
<dbReference type="EMBL" id="RCMV01000529">
    <property type="protein sequence ID" value="KAG3215822.1"/>
    <property type="molecule type" value="Genomic_DNA"/>
</dbReference>
<dbReference type="VEuPathDB" id="FungiDB:PC110_g4497"/>
<evidence type="ECO:0000313" key="2">
    <source>
        <dbReference type="EMBL" id="KAG2926664.1"/>
    </source>
</evidence>
<gene>
    <name evidence="1" type="ORF">PC113_g14554</name>
    <name evidence="2" type="ORF">PC117_g14803</name>
    <name evidence="3" type="ORF">PC129_g13303</name>
</gene>
<dbReference type="AlphaFoldDB" id="A0A8T1HXU2"/>
<name>A0A8T1HXU2_9STRA</name>
<organism evidence="3 4">
    <name type="scientific">Phytophthora cactorum</name>
    <dbReference type="NCBI Taxonomy" id="29920"/>
    <lineage>
        <taxon>Eukaryota</taxon>
        <taxon>Sar</taxon>
        <taxon>Stramenopiles</taxon>
        <taxon>Oomycota</taxon>
        <taxon>Peronosporomycetes</taxon>
        <taxon>Peronosporales</taxon>
        <taxon>Peronosporaceae</taxon>
        <taxon>Phytophthora</taxon>
    </lineage>
</organism>
<dbReference type="Proteomes" id="UP000736787">
    <property type="component" value="Unassembled WGS sequence"/>
</dbReference>
<dbReference type="Proteomes" id="UP000760860">
    <property type="component" value="Unassembled WGS sequence"/>
</dbReference>
<evidence type="ECO:0000313" key="1">
    <source>
        <dbReference type="EMBL" id="KAG2852985.1"/>
    </source>
</evidence>
<accession>A0A8T1HXU2</accession>
<sequence length="63" mass="7338">MDGASYHKVVEDPAPTSSDTKVRMVQWLHQRGVTVSTDDYKKKQLERLIAQVRVLVIRYAYPY</sequence>
<evidence type="ECO:0000313" key="3">
    <source>
        <dbReference type="EMBL" id="KAG3215822.1"/>
    </source>
</evidence>
<proteinExistence type="predicted"/>
<reference evidence="3" key="1">
    <citation type="submission" date="2018-05" db="EMBL/GenBank/DDBJ databases">
        <title>Effector identification in a new, highly contiguous assembly of the strawberry crown rot pathogen Phytophthora cactorum.</title>
        <authorList>
            <person name="Armitage A.D."/>
            <person name="Nellist C.F."/>
            <person name="Bates H."/>
            <person name="Vickerstaff R.J."/>
            <person name="Harrison R.J."/>
        </authorList>
    </citation>
    <scope>NUCLEOTIDE SEQUENCE</scope>
    <source>
        <strain evidence="1">15-7</strain>
        <strain evidence="2">4040</strain>
        <strain evidence="3">P421</strain>
    </source>
</reference>